<evidence type="ECO:0000256" key="1">
    <source>
        <dbReference type="SAM" id="Phobius"/>
    </source>
</evidence>
<dbReference type="EMBL" id="JAGTIS010000011">
    <property type="protein sequence ID" value="MBT8768139.1"/>
    <property type="molecule type" value="Genomic_DNA"/>
</dbReference>
<feature type="transmembrane region" description="Helical" evidence="1">
    <location>
        <begin position="65"/>
        <end position="86"/>
    </location>
</feature>
<feature type="transmembrane region" description="Helical" evidence="1">
    <location>
        <begin position="92"/>
        <end position="113"/>
    </location>
</feature>
<keyword evidence="1" id="KW-0812">Transmembrane</keyword>
<evidence type="ECO:0000313" key="3">
    <source>
        <dbReference type="Proteomes" id="UP001519667"/>
    </source>
</evidence>
<evidence type="ECO:0008006" key="4">
    <source>
        <dbReference type="Google" id="ProtNLM"/>
    </source>
</evidence>
<dbReference type="Proteomes" id="UP001519667">
    <property type="component" value="Unassembled WGS sequence"/>
</dbReference>
<gene>
    <name evidence="2" type="ORF">J7302_18690</name>
</gene>
<keyword evidence="1" id="KW-1133">Transmembrane helix</keyword>
<feature type="transmembrane region" description="Helical" evidence="1">
    <location>
        <begin position="31"/>
        <end position="53"/>
    </location>
</feature>
<protein>
    <recommendedName>
        <fullName evidence="4">Transmembrane protein</fullName>
    </recommendedName>
</protein>
<sequence length="122" mass="13223">MSLPLRYALGGVALAIILNLLLRTFVKVGGIFATLIVATAVSAAMALWFRLAQHRAPSAGERWRIVLYFAGILGVLYLGLLGMMTAQDTPSPMGVVLFALHYLCYPVLVAVMLSDRLFGKAR</sequence>
<comment type="caution">
    <text evidence="2">The sequence shown here is derived from an EMBL/GenBank/DDBJ whole genome shotgun (WGS) entry which is preliminary data.</text>
</comment>
<reference evidence="2 3" key="1">
    <citation type="submission" date="2021-04" db="EMBL/GenBank/DDBJ databases">
        <title>Pseudomonas boanensis sp. nov., a bacterium isolated from river water used for household purposes in Boane District, Mozambique.</title>
        <authorList>
            <person name="Nicklasson M."/>
            <person name="Martin-Rodriguez A.J."/>
            <person name="Thorell K."/>
            <person name="Neves L."/>
            <person name="Mussagy A."/>
            <person name="Rydberg H.A."/>
            <person name="Hernroth B."/>
            <person name="Svensson-Stadler L."/>
            <person name="Sjoling A."/>
        </authorList>
    </citation>
    <scope>NUCLEOTIDE SEQUENCE [LARGE SCALE GENOMIC DNA]</scope>
    <source>
        <strain evidence="2 3">DB1</strain>
    </source>
</reference>
<keyword evidence="1" id="KW-0472">Membrane</keyword>
<dbReference type="RefSeq" id="WP_215378050.1">
    <property type="nucleotide sequence ID" value="NZ_JAGTIS010000011.1"/>
</dbReference>
<accession>A0ABS5XKA6</accession>
<evidence type="ECO:0000313" key="2">
    <source>
        <dbReference type="EMBL" id="MBT8768139.1"/>
    </source>
</evidence>
<feature type="transmembrane region" description="Helical" evidence="1">
    <location>
        <begin position="7"/>
        <end position="25"/>
    </location>
</feature>
<name>A0ABS5XKA6_9GAMM</name>
<proteinExistence type="predicted"/>
<organism evidence="2 3">
    <name type="scientific">Metapseudomonas boanensis</name>
    <dbReference type="NCBI Taxonomy" id="2822138"/>
    <lineage>
        <taxon>Bacteria</taxon>
        <taxon>Pseudomonadati</taxon>
        <taxon>Pseudomonadota</taxon>
        <taxon>Gammaproteobacteria</taxon>
        <taxon>Pseudomonadales</taxon>
        <taxon>Pseudomonadaceae</taxon>
        <taxon>Metapseudomonas</taxon>
    </lineage>
</organism>
<keyword evidence="3" id="KW-1185">Reference proteome</keyword>